<protein>
    <submittedName>
        <fullName evidence="1">Uncharacterized protein</fullName>
    </submittedName>
</protein>
<reference evidence="1 2" key="1">
    <citation type="submission" date="2019-02" db="EMBL/GenBank/DDBJ databases">
        <title>Deep-cultivation of Planctomycetes and their phenomic and genomic characterization uncovers novel biology.</title>
        <authorList>
            <person name="Wiegand S."/>
            <person name="Jogler M."/>
            <person name="Boedeker C."/>
            <person name="Pinto D."/>
            <person name="Vollmers J."/>
            <person name="Rivas-Marin E."/>
            <person name="Kohn T."/>
            <person name="Peeters S.H."/>
            <person name="Heuer A."/>
            <person name="Rast P."/>
            <person name="Oberbeckmann S."/>
            <person name="Bunk B."/>
            <person name="Jeske O."/>
            <person name="Meyerdierks A."/>
            <person name="Storesund J.E."/>
            <person name="Kallscheuer N."/>
            <person name="Luecker S."/>
            <person name="Lage O.M."/>
            <person name="Pohl T."/>
            <person name="Merkel B.J."/>
            <person name="Hornburger P."/>
            <person name="Mueller R.-W."/>
            <person name="Bruemmer F."/>
            <person name="Labrenz M."/>
            <person name="Spormann A.M."/>
            <person name="Op den Camp H."/>
            <person name="Overmann J."/>
            <person name="Amann R."/>
            <person name="Jetten M.S.M."/>
            <person name="Mascher T."/>
            <person name="Medema M.H."/>
            <person name="Devos D.P."/>
            <person name="Kaster A.-K."/>
            <person name="Ovreas L."/>
            <person name="Rohde M."/>
            <person name="Galperin M.Y."/>
            <person name="Jogler C."/>
        </authorList>
    </citation>
    <scope>NUCLEOTIDE SEQUENCE [LARGE SCALE GENOMIC DNA]</scope>
    <source>
        <strain evidence="1 2">Pla163</strain>
    </source>
</reference>
<sequence length="410" mass="43305">MSCFPAEAAVGAELHRSFLRGFCVAWALLCWPDPARGAVGACGGVEAQCLADVSATLRFDGSAAVELQIGDQILERDLQDLGFIDSVGQVVVEGALVGASAFLFVSGDAPAGESPFGENLAWLVNSGVAVSVDVRGDSGGWIAAFRQAKLDRGCERWVFRDCPFCSDWLRLLDRMGCDSLELWGCVAVAGRLGVDSRPSRLLSCKSLVLAAPLASSLNGGGAVLCDDLLASLDGCVATELSLIGWEVAPAVGARLAALAPEIERLESRDCVWRDGSQALLLRSSLLSLCIEGDVVDWGSLWMRLAHREVRLLELEVEVLELVASSDGAEHWSDVLGGLESLVVYGPGDGVDVARLLNLTSLKLLDLTGCDFRSIGFGCVASEVSLEVLGLHRCEWGGGGGGRASRELRSL</sequence>
<dbReference type="Proteomes" id="UP000319342">
    <property type="component" value="Chromosome"/>
</dbReference>
<dbReference type="AlphaFoldDB" id="A0A518CXN8"/>
<organism evidence="1 2">
    <name type="scientific">Rohdeia mirabilis</name>
    <dbReference type="NCBI Taxonomy" id="2528008"/>
    <lineage>
        <taxon>Bacteria</taxon>
        <taxon>Pseudomonadati</taxon>
        <taxon>Planctomycetota</taxon>
        <taxon>Planctomycetia</taxon>
        <taxon>Planctomycetia incertae sedis</taxon>
        <taxon>Rohdeia</taxon>
    </lineage>
</organism>
<dbReference type="SUPFAM" id="SSF52047">
    <property type="entry name" value="RNI-like"/>
    <property type="match status" value="1"/>
</dbReference>
<dbReference type="EMBL" id="CP036290">
    <property type="protein sequence ID" value="QDU83993.1"/>
    <property type="molecule type" value="Genomic_DNA"/>
</dbReference>
<keyword evidence="2" id="KW-1185">Reference proteome</keyword>
<accession>A0A518CXN8</accession>
<proteinExistence type="predicted"/>
<gene>
    <name evidence="1" type="ORF">Pla163_10940</name>
</gene>
<evidence type="ECO:0000313" key="2">
    <source>
        <dbReference type="Proteomes" id="UP000319342"/>
    </source>
</evidence>
<evidence type="ECO:0000313" key="1">
    <source>
        <dbReference type="EMBL" id="QDU83993.1"/>
    </source>
</evidence>
<name>A0A518CXN8_9BACT</name>